<dbReference type="Pfam" id="PF01451">
    <property type="entry name" value="LMWPc"/>
    <property type="match status" value="1"/>
</dbReference>
<dbReference type="SUPFAM" id="SSF52788">
    <property type="entry name" value="Phosphotyrosine protein phosphatases I"/>
    <property type="match status" value="1"/>
</dbReference>
<protein>
    <submittedName>
        <fullName evidence="6">Low molecular weight protein arginine phosphatase</fullName>
    </submittedName>
</protein>
<comment type="similarity">
    <text evidence="1">Belongs to the low molecular weight phosphotyrosine protein phosphatase family.</text>
</comment>
<dbReference type="AlphaFoldDB" id="A0A6N7IUY6"/>
<dbReference type="OrthoDB" id="9784339at2"/>
<evidence type="ECO:0000313" key="7">
    <source>
        <dbReference type="Proteomes" id="UP000441717"/>
    </source>
</evidence>
<evidence type="ECO:0000256" key="2">
    <source>
        <dbReference type="ARBA" id="ARBA00022801"/>
    </source>
</evidence>
<dbReference type="InterPro" id="IPR050438">
    <property type="entry name" value="LMW_PTPase"/>
</dbReference>
<keyword evidence="7" id="KW-1185">Reference proteome</keyword>
<feature type="active site" description="Nucleophile" evidence="4">
    <location>
        <position position="9"/>
    </location>
</feature>
<dbReference type="SMART" id="SM00226">
    <property type="entry name" value="LMWPc"/>
    <property type="match status" value="1"/>
</dbReference>
<comment type="caution">
    <text evidence="6">The sequence shown here is derived from an EMBL/GenBank/DDBJ whole genome shotgun (WGS) entry which is preliminary data.</text>
</comment>
<dbReference type="InterPro" id="IPR036196">
    <property type="entry name" value="Ptyr_pPase_sf"/>
</dbReference>
<evidence type="ECO:0000256" key="1">
    <source>
        <dbReference type="ARBA" id="ARBA00011063"/>
    </source>
</evidence>
<dbReference type="GO" id="GO:0004725">
    <property type="term" value="F:protein tyrosine phosphatase activity"/>
    <property type="evidence" value="ECO:0007669"/>
    <property type="project" value="InterPro"/>
</dbReference>
<feature type="active site" description="Proton donor" evidence="4">
    <location>
        <position position="122"/>
    </location>
</feature>
<dbReference type="InterPro" id="IPR023485">
    <property type="entry name" value="Ptyr_pPase"/>
</dbReference>
<proteinExistence type="inferred from homology"/>
<evidence type="ECO:0000313" key="6">
    <source>
        <dbReference type="EMBL" id="MQL53353.1"/>
    </source>
</evidence>
<dbReference type="CDD" id="cd16344">
    <property type="entry name" value="LMWPAP"/>
    <property type="match status" value="1"/>
</dbReference>
<dbReference type="PANTHER" id="PTHR11717">
    <property type="entry name" value="LOW MOLECULAR WEIGHT PROTEIN TYROSINE PHOSPHATASE"/>
    <property type="match status" value="1"/>
</dbReference>
<feature type="domain" description="Phosphotyrosine protein phosphatase I" evidence="5">
    <location>
        <begin position="3"/>
        <end position="148"/>
    </location>
</feature>
<accession>A0A6N7IUY6</accession>
<dbReference type="Proteomes" id="UP000441717">
    <property type="component" value="Unassembled WGS sequence"/>
</dbReference>
<name>A0A6N7IUY6_9FIRM</name>
<organism evidence="6 7">
    <name type="scientific">Desulfofundulus thermobenzoicus</name>
    <dbReference type="NCBI Taxonomy" id="29376"/>
    <lineage>
        <taxon>Bacteria</taxon>
        <taxon>Bacillati</taxon>
        <taxon>Bacillota</taxon>
        <taxon>Clostridia</taxon>
        <taxon>Eubacteriales</taxon>
        <taxon>Peptococcaceae</taxon>
        <taxon>Desulfofundulus</taxon>
    </lineage>
</organism>
<reference evidence="6 7" key="1">
    <citation type="submission" date="2019-10" db="EMBL/GenBank/DDBJ databases">
        <title>Comparative genomics of sulfur disproportionating microorganisms.</title>
        <authorList>
            <person name="Ward L.M."/>
            <person name="Bertran E."/>
            <person name="Johnston D."/>
        </authorList>
    </citation>
    <scope>NUCLEOTIDE SEQUENCE [LARGE SCALE GENOMIC DNA]</scope>
    <source>
        <strain evidence="6 7">DSM 14055</strain>
    </source>
</reference>
<sequence length="159" mass="16911">MTKKILFVCTGNTCRSSMAEVLARDMLAGKGLDREITVASAGVGALPGMEASPGAVQAMKEMGLDLGAHRARPITRRDVEEADLVLTMTAAHREMVRELAPDQAGKVFTLAEYAGRAGDVPDPVGAPVEVYRRVAAGLRMLVGLALERYTGGGKDREKQ</sequence>
<dbReference type="Gene3D" id="3.40.50.2300">
    <property type="match status" value="1"/>
</dbReference>
<keyword evidence="3" id="KW-0904">Protein phosphatase</keyword>
<dbReference type="RefSeq" id="WP_152947826.1">
    <property type="nucleotide sequence ID" value="NZ_WHYR01000046.1"/>
</dbReference>
<dbReference type="InterPro" id="IPR017867">
    <property type="entry name" value="Tyr_phospatase_low_mol_wt"/>
</dbReference>
<gene>
    <name evidence="6" type="ORF">GFC01_14020</name>
</gene>
<feature type="active site" evidence="4">
    <location>
        <position position="15"/>
    </location>
</feature>
<dbReference type="EMBL" id="WHYR01000046">
    <property type="protein sequence ID" value="MQL53353.1"/>
    <property type="molecule type" value="Genomic_DNA"/>
</dbReference>
<evidence type="ECO:0000259" key="5">
    <source>
        <dbReference type="SMART" id="SM00226"/>
    </source>
</evidence>
<dbReference type="PANTHER" id="PTHR11717:SF31">
    <property type="entry name" value="LOW MOLECULAR WEIGHT PROTEIN-TYROSINE-PHOSPHATASE ETP-RELATED"/>
    <property type="match status" value="1"/>
</dbReference>
<evidence type="ECO:0000256" key="4">
    <source>
        <dbReference type="PIRSR" id="PIRSR617867-1"/>
    </source>
</evidence>
<keyword evidence="2" id="KW-0378">Hydrolase</keyword>
<evidence type="ECO:0000256" key="3">
    <source>
        <dbReference type="ARBA" id="ARBA00022912"/>
    </source>
</evidence>
<dbReference type="PRINTS" id="PR00719">
    <property type="entry name" value="LMWPTPASE"/>
</dbReference>